<gene>
    <name evidence="1" type="ORF">QMA01_13085</name>
</gene>
<evidence type="ECO:0000313" key="2">
    <source>
        <dbReference type="Proteomes" id="UP001225873"/>
    </source>
</evidence>
<sequence length="177" mass="21002">MHDWFERDKTQNNLPVSFQKKGNVKMTYKLHFTIPTFTEDLDTFPIPENENYDYWVPLISYFLKQSTIIEIHCWNDEKNVIEETTLLFKDSFKIVNGREVTVIKGSKTDNISHHLLYENLKKNGKLKWFSIFFIKNNIPLFHSEHWGTEFFAPNLSEESIAYIKSITPAGTDFHQYN</sequence>
<evidence type="ECO:0000313" key="1">
    <source>
        <dbReference type="EMBL" id="MDN3428234.1"/>
    </source>
</evidence>
<organism evidence="1 2">
    <name type="scientific">Planococcus notacanthi</name>
    <dbReference type="NCBI Taxonomy" id="3035188"/>
    <lineage>
        <taxon>Bacteria</taxon>
        <taxon>Bacillati</taxon>
        <taxon>Bacillota</taxon>
        <taxon>Bacilli</taxon>
        <taxon>Bacillales</taxon>
        <taxon>Caryophanaceae</taxon>
        <taxon>Planococcus</taxon>
    </lineage>
</organism>
<protein>
    <submittedName>
        <fullName evidence="1">Uncharacterized protein</fullName>
    </submittedName>
</protein>
<accession>A0ABT7ZM60</accession>
<proteinExistence type="predicted"/>
<reference evidence="1 2" key="1">
    <citation type="submission" date="2023-03" db="EMBL/GenBank/DDBJ databases">
        <authorList>
            <person name="Uniacke-Lowe S."/>
            <person name="Ross P."/>
            <person name="Hill C."/>
        </authorList>
    </citation>
    <scope>NUCLEOTIDE SEQUENCE [LARGE SCALE GENOMIC DNA]</scope>
    <source>
        <strain evidence="1 2">APC 4016</strain>
    </source>
</reference>
<dbReference type="EMBL" id="JASDCQ010000003">
    <property type="protein sequence ID" value="MDN3428234.1"/>
    <property type="molecule type" value="Genomic_DNA"/>
</dbReference>
<name>A0ABT7ZM60_9BACL</name>
<dbReference type="Proteomes" id="UP001225873">
    <property type="component" value="Unassembled WGS sequence"/>
</dbReference>
<comment type="caution">
    <text evidence="1">The sequence shown here is derived from an EMBL/GenBank/DDBJ whole genome shotgun (WGS) entry which is preliminary data.</text>
</comment>
<dbReference type="RefSeq" id="WP_290215171.1">
    <property type="nucleotide sequence ID" value="NZ_JASDCQ010000003.1"/>
</dbReference>
<keyword evidence="2" id="KW-1185">Reference proteome</keyword>